<keyword evidence="3" id="KW-1185">Reference proteome</keyword>
<feature type="domain" description="Prolyl 4-hydroxylase alpha subunit Fe(2+) 2OG dioxygenase" evidence="1">
    <location>
        <begin position="6"/>
        <end position="76"/>
    </location>
</feature>
<name>A0A327SJD3_9FLAO</name>
<dbReference type="RefSeq" id="WP_245905248.1">
    <property type="nucleotide sequence ID" value="NZ_LZRN01000002.1"/>
</dbReference>
<dbReference type="Gene3D" id="2.60.120.620">
    <property type="entry name" value="q2cbj1_9rhob like domain"/>
    <property type="match status" value="1"/>
</dbReference>
<dbReference type="EMBL" id="QLLQ01000001">
    <property type="protein sequence ID" value="RAJ28014.1"/>
    <property type="molecule type" value="Genomic_DNA"/>
</dbReference>
<evidence type="ECO:0000313" key="2">
    <source>
        <dbReference type="EMBL" id="RAJ28014.1"/>
    </source>
</evidence>
<evidence type="ECO:0000313" key="3">
    <source>
        <dbReference type="Proteomes" id="UP000248987"/>
    </source>
</evidence>
<organism evidence="2 3">
    <name type="scientific">Gelidibacter algens</name>
    <dbReference type="NCBI Taxonomy" id="49280"/>
    <lineage>
        <taxon>Bacteria</taxon>
        <taxon>Pseudomonadati</taxon>
        <taxon>Bacteroidota</taxon>
        <taxon>Flavobacteriia</taxon>
        <taxon>Flavobacteriales</taxon>
        <taxon>Flavobacteriaceae</taxon>
        <taxon>Gelidibacter</taxon>
    </lineage>
</organism>
<evidence type="ECO:0000259" key="1">
    <source>
        <dbReference type="Pfam" id="PF13640"/>
    </source>
</evidence>
<sequence length="135" mass="15982">MLSVRWRVLNLLYYITPNWKLENGGHLELWTDGPEQKPIIIESKFNRLVIMATHDRSWHSVNQVTIDRNRCCISNYCFSDSSLKLSDQFHVTKFRGRPNDTVANIILNVDAQLRMLLRRLFKKGVRKNPHVYKKN</sequence>
<dbReference type="Proteomes" id="UP000248987">
    <property type="component" value="Unassembled WGS sequence"/>
</dbReference>
<accession>A0A327SJD3</accession>
<reference evidence="2 3" key="1">
    <citation type="submission" date="2018-06" db="EMBL/GenBank/DDBJ databases">
        <title>Genomic Encyclopedia of Archaeal and Bacterial Type Strains, Phase II (KMG-II): from individual species to whole genera.</title>
        <authorList>
            <person name="Goeker M."/>
        </authorList>
    </citation>
    <scope>NUCLEOTIDE SEQUENCE [LARGE SCALE GENOMIC DNA]</scope>
    <source>
        <strain evidence="2 3">DSM 12408</strain>
    </source>
</reference>
<proteinExistence type="predicted"/>
<protein>
    <submittedName>
        <fullName evidence="2">2-oxoglutarate-Fe(II)-dependent oxygenase superfamily protein</fullName>
    </submittedName>
</protein>
<dbReference type="InterPro" id="IPR044862">
    <property type="entry name" value="Pro_4_hyd_alph_FE2OG_OXY"/>
</dbReference>
<dbReference type="Pfam" id="PF13640">
    <property type="entry name" value="2OG-FeII_Oxy_3"/>
    <property type="match status" value="1"/>
</dbReference>
<gene>
    <name evidence="2" type="ORF">LX77_00589</name>
</gene>
<comment type="caution">
    <text evidence="2">The sequence shown here is derived from an EMBL/GenBank/DDBJ whole genome shotgun (WGS) entry which is preliminary data.</text>
</comment>
<dbReference type="AlphaFoldDB" id="A0A327SJD3"/>